<name>A0ABQ7QX05_PLUXY</name>
<organism evidence="1 2">
    <name type="scientific">Plutella xylostella</name>
    <name type="common">Diamondback moth</name>
    <name type="synonym">Plutella maculipennis</name>
    <dbReference type="NCBI Taxonomy" id="51655"/>
    <lineage>
        <taxon>Eukaryota</taxon>
        <taxon>Metazoa</taxon>
        <taxon>Ecdysozoa</taxon>
        <taxon>Arthropoda</taxon>
        <taxon>Hexapoda</taxon>
        <taxon>Insecta</taxon>
        <taxon>Pterygota</taxon>
        <taxon>Neoptera</taxon>
        <taxon>Endopterygota</taxon>
        <taxon>Lepidoptera</taxon>
        <taxon>Glossata</taxon>
        <taxon>Ditrysia</taxon>
        <taxon>Yponomeutoidea</taxon>
        <taxon>Plutellidae</taxon>
        <taxon>Plutella</taxon>
    </lineage>
</organism>
<comment type="caution">
    <text evidence="1">The sequence shown here is derived from an EMBL/GenBank/DDBJ whole genome shotgun (WGS) entry which is preliminary data.</text>
</comment>
<evidence type="ECO:0000313" key="1">
    <source>
        <dbReference type="EMBL" id="KAG7309578.1"/>
    </source>
</evidence>
<dbReference type="EMBL" id="JAHIBW010000006">
    <property type="protein sequence ID" value="KAG7309578.1"/>
    <property type="molecule type" value="Genomic_DNA"/>
</dbReference>
<evidence type="ECO:0000313" key="2">
    <source>
        <dbReference type="Proteomes" id="UP000823941"/>
    </source>
</evidence>
<protein>
    <submittedName>
        <fullName evidence="1">Uncharacterized protein</fullName>
    </submittedName>
</protein>
<dbReference type="Proteomes" id="UP000823941">
    <property type="component" value="Chromosome 6"/>
</dbReference>
<keyword evidence="2" id="KW-1185">Reference proteome</keyword>
<reference evidence="1 2" key="1">
    <citation type="submission" date="2021-06" db="EMBL/GenBank/DDBJ databases">
        <title>A haploid diamondback moth (Plutella xylostella L.) genome assembly resolves 31 chromosomes and identifies a diamide resistance mutation.</title>
        <authorList>
            <person name="Ward C.M."/>
            <person name="Perry K.D."/>
            <person name="Baker G."/>
            <person name="Powis K."/>
            <person name="Heckel D.G."/>
            <person name="Baxter S.W."/>
        </authorList>
    </citation>
    <scope>NUCLEOTIDE SEQUENCE [LARGE SCALE GENOMIC DNA]</scope>
    <source>
        <strain evidence="1 2">LV</strain>
        <tissue evidence="1">Single pupa</tissue>
    </source>
</reference>
<gene>
    <name evidence="1" type="ORF">JYU34_004037</name>
</gene>
<sequence>MAIGHCNNILRLLSTKHYKSQEFSAGAHEQASVACSINVSGASVQGVTLD</sequence>
<accession>A0ABQ7QX05</accession>
<proteinExistence type="predicted"/>